<dbReference type="GO" id="GO:0006465">
    <property type="term" value="P:signal peptide processing"/>
    <property type="evidence" value="ECO:0007669"/>
    <property type="project" value="InterPro"/>
</dbReference>
<dbReference type="InterPro" id="IPR019533">
    <property type="entry name" value="Peptidase_S26"/>
</dbReference>
<reference evidence="8 9" key="1">
    <citation type="submission" date="2016-10" db="EMBL/GenBank/DDBJ databases">
        <authorList>
            <person name="de Groot N.N."/>
        </authorList>
    </citation>
    <scope>NUCLEOTIDE SEQUENCE [LARGE SCALE GENOMIC DNA]</scope>
    <source>
        <strain evidence="8 9">CGMCC 4.5681</strain>
    </source>
</reference>
<evidence type="ECO:0000256" key="1">
    <source>
        <dbReference type="ARBA" id="ARBA00000677"/>
    </source>
</evidence>
<dbReference type="SUPFAM" id="SSF51306">
    <property type="entry name" value="LexA/Signal peptidase"/>
    <property type="match status" value="1"/>
</dbReference>
<dbReference type="Proteomes" id="UP000198683">
    <property type="component" value="Unassembled WGS sequence"/>
</dbReference>
<keyword evidence="9" id="KW-1185">Reference proteome</keyword>
<dbReference type="EMBL" id="FNFB01000033">
    <property type="protein sequence ID" value="SDL92905.1"/>
    <property type="molecule type" value="Genomic_DNA"/>
</dbReference>
<evidence type="ECO:0000256" key="6">
    <source>
        <dbReference type="PIRSR" id="PIRSR600223-1"/>
    </source>
</evidence>
<name>A0A1G9P3Y7_9ACTN</name>
<dbReference type="GO" id="GO:0005886">
    <property type="term" value="C:plasma membrane"/>
    <property type="evidence" value="ECO:0007669"/>
    <property type="project" value="UniProtKB-SubCell"/>
</dbReference>
<evidence type="ECO:0000259" key="7">
    <source>
        <dbReference type="Pfam" id="PF10502"/>
    </source>
</evidence>
<dbReference type="STRING" id="683260.SAMN05421874_1336"/>
<evidence type="ECO:0000313" key="9">
    <source>
        <dbReference type="Proteomes" id="UP000198683"/>
    </source>
</evidence>
<gene>
    <name evidence="8" type="ORF">SAMN05421874_1336</name>
</gene>
<evidence type="ECO:0000256" key="4">
    <source>
        <dbReference type="ARBA" id="ARBA00013208"/>
    </source>
</evidence>
<organism evidence="8 9">
    <name type="scientific">Nonomuraea maritima</name>
    <dbReference type="NCBI Taxonomy" id="683260"/>
    <lineage>
        <taxon>Bacteria</taxon>
        <taxon>Bacillati</taxon>
        <taxon>Actinomycetota</taxon>
        <taxon>Actinomycetes</taxon>
        <taxon>Streptosporangiales</taxon>
        <taxon>Streptosporangiaceae</taxon>
        <taxon>Nonomuraea</taxon>
    </lineage>
</organism>
<comment type="subcellular location">
    <subcellularLocation>
        <location evidence="2">Cell membrane</location>
        <topology evidence="2">Single-pass type II membrane protein</topology>
    </subcellularLocation>
</comment>
<dbReference type="GO" id="GO:0009003">
    <property type="term" value="F:signal peptidase activity"/>
    <property type="evidence" value="ECO:0007669"/>
    <property type="project" value="UniProtKB-EC"/>
</dbReference>
<dbReference type="RefSeq" id="WP_218129266.1">
    <property type="nucleotide sequence ID" value="NZ_FNFB01000033.1"/>
</dbReference>
<evidence type="ECO:0000313" key="8">
    <source>
        <dbReference type="EMBL" id="SDL92905.1"/>
    </source>
</evidence>
<feature type="domain" description="Peptidase S26" evidence="7">
    <location>
        <begin position="10"/>
        <end position="94"/>
    </location>
</feature>
<dbReference type="InterPro" id="IPR019758">
    <property type="entry name" value="Pept_S26A_signal_pept_1_CS"/>
</dbReference>
<protein>
    <recommendedName>
        <fullName evidence="4">signal peptidase I</fullName>
        <ecNumber evidence="4">3.4.21.89</ecNumber>
    </recommendedName>
</protein>
<dbReference type="EC" id="3.4.21.89" evidence="4"/>
<accession>A0A1G9P3Y7</accession>
<evidence type="ECO:0000256" key="2">
    <source>
        <dbReference type="ARBA" id="ARBA00004401"/>
    </source>
</evidence>
<evidence type="ECO:0000256" key="3">
    <source>
        <dbReference type="ARBA" id="ARBA00009370"/>
    </source>
</evidence>
<dbReference type="PANTHER" id="PTHR43390:SF1">
    <property type="entry name" value="CHLOROPLAST PROCESSING PEPTIDASE"/>
    <property type="match status" value="1"/>
</dbReference>
<feature type="active site" evidence="6">
    <location>
        <position position="35"/>
    </location>
</feature>
<comment type="similarity">
    <text evidence="3">Belongs to the peptidase S26 family.</text>
</comment>
<dbReference type="PANTHER" id="PTHR43390">
    <property type="entry name" value="SIGNAL PEPTIDASE I"/>
    <property type="match status" value="1"/>
</dbReference>
<evidence type="ECO:0000256" key="5">
    <source>
        <dbReference type="ARBA" id="ARBA00022801"/>
    </source>
</evidence>
<comment type="catalytic activity">
    <reaction evidence="1">
        <text>Cleavage of hydrophobic, N-terminal signal or leader sequences from secreted and periplasmic proteins.</text>
        <dbReference type="EC" id="3.4.21.89"/>
    </reaction>
</comment>
<feature type="domain" description="Peptidase S26" evidence="7">
    <location>
        <begin position="106"/>
        <end position="143"/>
    </location>
</feature>
<sequence>MSVLIVALAVCAVAVAGAVVWLRTRYVMVSVSGTSMEPAYRSGDRVWVRRARVRSVRPGQVVVVRLSYPPSWNLAVKDPWSIKRVTAAPGDPVPRDGFDALAHVPEATVPAGCLVVVGDNAADSYDSRHCGYVPGDRLLGVVVRRTGAG</sequence>
<dbReference type="PRINTS" id="PR00727">
    <property type="entry name" value="LEADERPTASE"/>
</dbReference>
<dbReference type="AlphaFoldDB" id="A0A1G9P3Y7"/>
<dbReference type="Gene3D" id="2.10.109.10">
    <property type="entry name" value="Umud Fragment, subunit A"/>
    <property type="match status" value="1"/>
</dbReference>
<dbReference type="GO" id="GO:0004252">
    <property type="term" value="F:serine-type endopeptidase activity"/>
    <property type="evidence" value="ECO:0007669"/>
    <property type="project" value="InterPro"/>
</dbReference>
<dbReference type="InterPro" id="IPR000223">
    <property type="entry name" value="Pept_S26A_signal_pept_1"/>
</dbReference>
<dbReference type="PROSITE" id="PS00761">
    <property type="entry name" value="SPASE_I_3"/>
    <property type="match status" value="1"/>
</dbReference>
<dbReference type="InterPro" id="IPR036286">
    <property type="entry name" value="LexA/Signal_pep-like_sf"/>
</dbReference>
<dbReference type="CDD" id="cd06530">
    <property type="entry name" value="S26_SPase_I"/>
    <property type="match status" value="1"/>
</dbReference>
<proteinExistence type="inferred from homology"/>
<dbReference type="Pfam" id="PF10502">
    <property type="entry name" value="Peptidase_S26"/>
    <property type="match status" value="2"/>
</dbReference>
<keyword evidence="5" id="KW-0378">Hydrolase</keyword>
<feature type="active site" evidence="6">
    <location>
        <position position="83"/>
    </location>
</feature>